<dbReference type="SUPFAM" id="SSF52540">
    <property type="entry name" value="P-loop containing nucleoside triphosphate hydrolases"/>
    <property type="match status" value="1"/>
</dbReference>
<comment type="caution">
    <text evidence="1">The sequence shown here is derived from an EMBL/GenBank/DDBJ whole genome shotgun (WGS) entry which is preliminary data.</text>
</comment>
<sequence length="307" mass="35843">MRRIFKMETYKYINPDTIKNIQNYLSIPSPPGLILAGIDGLGKKEAAYDIISMMLHCSNAELLSNPDFYETKSDGALKVEDIEALIEFTQRSSVGDRKVCLIHNASSITNITQNKLLKILEDRSEKNTLIFITNRMSMLPTILSRCFFIQFRPVNDHTMRLCLKEQAIEEKYWDFLQYLLVNAPYHLIEKKESLYDYINISEELSHISKKEEFLEKLHLLIEKDSNSFFDIHSNSPEWAIRTILFPFYQMISHFYSSDTEIANALSSLYTIQNAYQILQLGQYHLKLAVTSYSKNDFFNLIRFIIQL</sequence>
<dbReference type="InterPro" id="IPR027417">
    <property type="entry name" value="P-loop_NTPase"/>
</dbReference>
<evidence type="ECO:0000313" key="2">
    <source>
        <dbReference type="Proteomes" id="UP000285610"/>
    </source>
</evidence>
<proteinExistence type="predicted"/>
<protein>
    <recommendedName>
        <fullName evidence="3">DNA polymerase III subunit delta</fullName>
    </recommendedName>
</protein>
<dbReference type="PANTHER" id="PTHR11669">
    <property type="entry name" value="REPLICATION FACTOR C / DNA POLYMERASE III GAMMA-TAU SUBUNIT"/>
    <property type="match status" value="1"/>
</dbReference>
<dbReference type="InterPro" id="IPR050238">
    <property type="entry name" value="DNA_Rep/Repair_Clamp_Loader"/>
</dbReference>
<reference evidence="1 2" key="1">
    <citation type="submission" date="2018-08" db="EMBL/GenBank/DDBJ databases">
        <title>A genome reference for cultivated species of the human gut microbiota.</title>
        <authorList>
            <person name="Zou Y."/>
            <person name="Xue W."/>
            <person name="Luo G."/>
        </authorList>
    </citation>
    <scope>NUCLEOTIDE SEQUENCE [LARGE SCALE GENOMIC DNA]</scope>
    <source>
        <strain evidence="1 2">AF33-12</strain>
    </source>
</reference>
<dbReference type="Gene3D" id="3.40.50.300">
    <property type="entry name" value="P-loop containing nucleotide triphosphate hydrolases"/>
    <property type="match status" value="1"/>
</dbReference>
<dbReference type="GO" id="GO:0006261">
    <property type="term" value="P:DNA-templated DNA replication"/>
    <property type="evidence" value="ECO:0007669"/>
    <property type="project" value="TreeGrafter"/>
</dbReference>
<dbReference type="PANTHER" id="PTHR11669:SF8">
    <property type="entry name" value="DNA POLYMERASE III SUBUNIT DELTA"/>
    <property type="match status" value="1"/>
</dbReference>
<name>A0A415S9R6_MEDGN</name>
<dbReference type="AlphaFoldDB" id="A0A415S9R6"/>
<organism evidence="1 2">
    <name type="scientific">Mediterraneibacter gnavus</name>
    <name type="common">Ruminococcus gnavus</name>
    <dbReference type="NCBI Taxonomy" id="33038"/>
    <lineage>
        <taxon>Bacteria</taxon>
        <taxon>Bacillati</taxon>
        <taxon>Bacillota</taxon>
        <taxon>Clostridia</taxon>
        <taxon>Lachnospirales</taxon>
        <taxon>Lachnospiraceae</taxon>
        <taxon>Mediterraneibacter</taxon>
    </lineage>
</organism>
<accession>A0A415S9R6</accession>
<dbReference type="EMBL" id="QRQE01000019">
    <property type="protein sequence ID" value="RHM76117.1"/>
    <property type="molecule type" value="Genomic_DNA"/>
</dbReference>
<gene>
    <name evidence="1" type="ORF">DWZ50_08990</name>
</gene>
<dbReference type="Pfam" id="PF13177">
    <property type="entry name" value="DNA_pol3_delta2"/>
    <property type="match status" value="1"/>
</dbReference>
<evidence type="ECO:0008006" key="3">
    <source>
        <dbReference type="Google" id="ProtNLM"/>
    </source>
</evidence>
<evidence type="ECO:0000313" key="1">
    <source>
        <dbReference type="EMBL" id="RHM76117.1"/>
    </source>
</evidence>
<dbReference type="Proteomes" id="UP000285610">
    <property type="component" value="Unassembled WGS sequence"/>
</dbReference>